<dbReference type="PANTHER" id="PTHR28498">
    <property type="entry name" value="ZINC FINGER SWIM DOMAIN-CONTAINING PROTEIN 7"/>
    <property type="match status" value="1"/>
</dbReference>
<keyword evidence="1" id="KW-0479">Metal-binding</keyword>
<evidence type="ECO:0000313" key="3">
    <source>
        <dbReference type="EMBL" id="ESP05093.1"/>
    </source>
</evidence>
<evidence type="ECO:0000256" key="1">
    <source>
        <dbReference type="PROSITE-ProRule" id="PRU00325"/>
    </source>
</evidence>
<protein>
    <recommendedName>
        <fullName evidence="2">SWIM-type domain-containing protein</fullName>
    </recommendedName>
</protein>
<proteinExistence type="predicted"/>
<dbReference type="GO" id="GO:0008270">
    <property type="term" value="F:zinc ion binding"/>
    <property type="evidence" value="ECO:0007669"/>
    <property type="project" value="UniProtKB-KW"/>
</dbReference>
<keyword evidence="1" id="KW-0862">Zinc</keyword>
<feature type="domain" description="SWIM-type" evidence="2">
    <location>
        <begin position="44"/>
        <end position="82"/>
    </location>
</feature>
<evidence type="ECO:0000313" key="4">
    <source>
        <dbReference type="Proteomes" id="UP000030746"/>
    </source>
</evidence>
<dbReference type="GO" id="GO:0000724">
    <property type="term" value="P:double-strand break repair via homologous recombination"/>
    <property type="evidence" value="ECO:0007669"/>
    <property type="project" value="TreeGrafter"/>
</dbReference>
<dbReference type="AlphaFoldDB" id="V4B3U9"/>
<name>V4B3U9_LOTGI</name>
<dbReference type="CTD" id="20229706"/>
<dbReference type="EMBL" id="KB199650">
    <property type="protein sequence ID" value="ESP05093.1"/>
    <property type="molecule type" value="Genomic_DNA"/>
</dbReference>
<dbReference type="STRING" id="225164.V4B3U9"/>
<dbReference type="HOGENOM" id="CLU_132858_0_1_1"/>
<dbReference type="OMA" id="YTCYTSC"/>
<dbReference type="InterPro" id="IPR007527">
    <property type="entry name" value="Znf_SWIM"/>
</dbReference>
<dbReference type="OrthoDB" id="337581at2759"/>
<dbReference type="Proteomes" id="UP000030746">
    <property type="component" value="Unassembled WGS sequence"/>
</dbReference>
<dbReference type="RefSeq" id="XP_009043638.1">
    <property type="nucleotide sequence ID" value="XM_009045390.1"/>
</dbReference>
<dbReference type="GeneID" id="20229706"/>
<organism evidence="3 4">
    <name type="scientific">Lottia gigantea</name>
    <name type="common">Giant owl limpet</name>
    <dbReference type="NCBI Taxonomy" id="225164"/>
    <lineage>
        <taxon>Eukaryota</taxon>
        <taxon>Metazoa</taxon>
        <taxon>Spiralia</taxon>
        <taxon>Lophotrochozoa</taxon>
        <taxon>Mollusca</taxon>
        <taxon>Gastropoda</taxon>
        <taxon>Patellogastropoda</taxon>
        <taxon>Lottioidea</taxon>
        <taxon>Lottiidae</taxon>
        <taxon>Lottia</taxon>
    </lineage>
</organism>
<dbReference type="Pfam" id="PF04434">
    <property type="entry name" value="SWIM"/>
    <property type="match status" value="1"/>
</dbReference>
<accession>V4B3U9</accession>
<dbReference type="PANTHER" id="PTHR28498:SF1">
    <property type="entry name" value="ZINC FINGER SWIM DOMAIN-CONTAINING PROTEIN 7"/>
    <property type="match status" value="1"/>
</dbReference>
<keyword evidence="4" id="KW-1185">Reference proteome</keyword>
<evidence type="ECO:0000259" key="2">
    <source>
        <dbReference type="PROSITE" id="PS50966"/>
    </source>
</evidence>
<dbReference type="PROSITE" id="PS50966">
    <property type="entry name" value="ZF_SWIM"/>
    <property type="match status" value="1"/>
</dbReference>
<dbReference type="GO" id="GO:0097196">
    <property type="term" value="C:Shu complex"/>
    <property type="evidence" value="ECO:0007669"/>
    <property type="project" value="TreeGrafter"/>
</dbReference>
<dbReference type="KEGG" id="lgi:LOTGIDRAFT_103136"/>
<sequence>LQFVYQAPLLPALELIDNESVTLLTSPSGREVYQVVGSAGTKYYTCFISSHYCSCPAFRFSVLKKEDYLLCKHLLAIKLSEAMEKVKRNPITDNEMVTIIQEVE</sequence>
<reference evidence="3 4" key="1">
    <citation type="journal article" date="2013" name="Nature">
        <title>Insights into bilaterian evolution from three spiralian genomes.</title>
        <authorList>
            <person name="Simakov O."/>
            <person name="Marletaz F."/>
            <person name="Cho S.J."/>
            <person name="Edsinger-Gonzales E."/>
            <person name="Havlak P."/>
            <person name="Hellsten U."/>
            <person name="Kuo D.H."/>
            <person name="Larsson T."/>
            <person name="Lv J."/>
            <person name="Arendt D."/>
            <person name="Savage R."/>
            <person name="Osoegawa K."/>
            <person name="de Jong P."/>
            <person name="Grimwood J."/>
            <person name="Chapman J.A."/>
            <person name="Shapiro H."/>
            <person name="Aerts A."/>
            <person name="Otillar R.P."/>
            <person name="Terry A.Y."/>
            <person name="Boore J.L."/>
            <person name="Grigoriev I.V."/>
            <person name="Lindberg D.R."/>
            <person name="Seaver E.C."/>
            <person name="Weisblat D.A."/>
            <person name="Putnam N.H."/>
            <person name="Rokhsar D.S."/>
        </authorList>
    </citation>
    <scope>NUCLEOTIDE SEQUENCE [LARGE SCALE GENOMIC DNA]</scope>
</reference>
<keyword evidence="1" id="KW-0863">Zinc-finger</keyword>
<feature type="non-terminal residue" evidence="3">
    <location>
        <position position="1"/>
    </location>
</feature>
<gene>
    <name evidence="3" type="ORF">LOTGIDRAFT_103136</name>
</gene>